<keyword evidence="8 15" id="KW-0067">ATP-binding</keyword>
<evidence type="ECO:0000256" key="12">
    <source>
        <dbReference type="ARBA" id="ARBA00023196"/>
    </source>
</evidence>
<feature type="region of interest" description="Disordered" evidence="16">
    <location>
        <begin position="503"/>
        <end position="524"/>
    </location>
</feature>
<dbReference type="HAMAP" id="MF_01346">
    <property type="entry name" value="ATP_synth_alpha_bact"/>
    <property type="match status" value="1"/>
</dbReference>
<comment type="catalytic activity">
    <reaction evidence="15">
        <text>ATP + H2O + 4 H(+)(in) = ADP + phosphate + 5 H(+)(out)</text>
        <dbReference type="Rhea" id="RHEA:57720"/>
        <dbReference type="ChEBI" id="CHEBI:15377"/>
        <dbReference type="ChEBI" id="CHEBI:15378"/>
        <dbReference type="ChEBI" id="CHEBI:30616"/>
        <dbReference type="ChEBI" id="CHEBI:43474"/>
        <dbReference type="ChEBI" id="CHEBI:456216"/>
        <dbReference type="EC" id="7.1.2.2"/>
    </reaction>
</comment>
<dbReference type="GO" id="GO:0005524">
    <property type="term" value="F:ATP binding"/>
    <property type="evidence" value="ECO:0007669"/>
    <property type="project" value="UniProtKB-UniRule"/>
</dbReference>
<dbReference type="PANTHER" id="PTHR48082:SF2">
    <property type="entry name" value="ATP SYNTHASE SUBUNIT ALPHA, MITOCHONDRIAL"/>
    <property type="match status" value="1"/>
</dbReference>
<dbReference type="Gene3D" id="2.40.30.20">
    <property type="match status" value="1"/>
</dbReference>
<dbReference type="STRING" id="667676.SAMN05192539_101110"/>
<proteinExistence type="inferred from homology"/>
<dbReference type="InterPro" id="IPR038376">
    <property type="entry name" value="ATP_synth_asu_C_sf"/>
</dbReference>
<evidence type="ECO:0000313" key="20">
    <source>
        <dbReference type="Proteomes" id="UP000198866"/>
    </source>
</evidence>
<evidence type="ECO:0000256" key="7">
    <source>
        <dbReference type="ARBA" id="ARBA00022781"/>
    </source>
</evidence>
<dbReference type="InterPro" id="IPR033732">
    <property type="entry name" value="ATP_synth_F1_a_nt-bd_dom"/>
</dbReference>
<evidence type="ECO:0000256" key="13">
    <source>
        <dbReference type="ARBA" id="ARBA00023310"/>
    </source>
</evidence>
<dbReference type="PANTHER" id="PTHR48082">
    <property type="entry name" value="ATP SYNTHASE SUBUNIT ALPHA, MITOCHONDRIAL"/>
    <property type="match status" value="1"/>
</dbReference>
<feature type="domain" description="ATP synthase alpha subunit C-terminal" evidence="18">
    <location>
        <begin position="373"/>
        <end position="454"/>
    </location>
</feature>
<dbReference type="InterPro" id="IPR027417">
    <property type="entry name" value="P-loop_NTPase"/>
</dbReference>
<dbReference type="GO" id="GO:0046933">
    <property type="term" value="F:proton-transporting ATP synthase activity, rotational mechanism"/>
    <property type="evidence" value="ECO:0007669"/>
    <property type="project" value="UniProtKB-UniRule"/>
</dbReference>
<keyword evidence="10 15" id="KW-0406">Ion transport</keyword>
<keyword evidence="6 15" id="KW-0547">Nucleotide-binding</keyword>
<feature type="site" description="Required for activity" evidence="15">
    <location>
        <position position="364"/>
    </location>
</feature>
<evidence type="ECO:0000256" key="8">
    <source>
        <dbReference type="ARBA" id="ARBA00022840"/>
    </source>
</evidence>
<evidence type="ECO:0000256" key="4">
    <source>
        <dbReference type="ARBA" id="ARBA00022448"/>
    </source>
</evidence>
<keyword evidence="20" id="KW-1185">Reference proteome</keyword>
<dbReference type="NCBIfam" id="TIGR00962">
    <property type="entry name" value="atpA"/>
    <property type="match status" value="1"/>
</dbReference>
<dbReference type="NCBIfam" id="NF009884">
    <property type="entry name" value="PRK13343.1"/>
    <property type="match status" value="1"/>
</dbReference>
<keyword evidence="12 15" id="KW-0139">CF(1)</keyword>
<evidence type="ECO:0000256" key="11">
    <source>
        <dbReference type="ARBA" id="ARBA00023136"/>
    </source>
</evidence>
<comment type="function">
    <text evidence="1 15">Produces ATP from ADP in the presence of a proton gradient across the membrane. The alpha chain is a regulatory subunit.</text>
</comment>
<dbReference type="InterPro" id="IPR005294">
    <property type="entry name" value="ATP_synth_F1_asu"/>
</dbReference>
<accession>A0A1H6Z2X5</accession>
<comment type="subunit">
    <text evidence="14">F-type ATPases have 2 components, CF(1) - the catalytic core - and CF(0) - the membrane proton channel. CF(1) has five subunits: alpha(3), beta(3), gamma(1), delta(1), epsilon(1). CF(0) has four main subunits: a(1), b(1), b'(1) and c(9-12).</text>
</comment>
<dbReference type="InterPro" id="IPR023366">
    <property type="entry name" value="ATP_synth_asu-like_sf"/>
</dbReference>
<dbReference type="Pfam" id="PF00306">
    <property type="entry name" value="ATP-synt_ab_C"/>
    <property type="match status" value="1"/>
</dbReference>
<dbReference type="EC" id="7.1.2.2" evidence="15"/>
<dbReference type="GO" id="GO:0045259">
    <property type="term" value="C:proton-transporting ATP synthase complex"/>
    <property type="evidence" value="ECO:0007669"/>
    <property type="project" value="UniProtKB-KW"/>
</dbReference>
<comment type="similarity">
    <text evidence="3 15">Belongs to the ATPase alpha/beta chains family.</text>
</comment>
<dbReference type="InterPro" id="IPR000194">
    <property type="entry name" value="ATPase_F1/V1/A1_a/bsu_nucl-bd"/>
</dbReference>
<keyword evidence="4 15" id="KW-0813">Transport</keyword>
<sequence length="524" mass="55945">MNDERPASEWLAGKRDALERLTLKARATSIGRVEHVADGIAFVTGLSDVALDELVEVEGGVRGFVHSLDAAVASIVLLDSGASVRAGMHVARTGTVLDVPVGEALLGRVVDPLGRPLDGGDALKADARLPVERPAPAIIERDFVHEPLETGVLIVDALFAIGRGQRELIIGDRATGKTSLAVDAIVNQKHSDVICVYVAVGQRATAVQRVIDAVRQHGASERCIFVVASAASSAGLQWIAPFAGFSIAEYFRDRGQHVLIVIDDLTKHAATHRELALLTREPPGREAYPGDIFYLHARLLERAAKLSAALRGGSLTALPIAETDAGNLSAYIPTNLISITDGQIVLDAGLFAANQRPAVDVGLSVSRVGGKAQHAALRDVAGRLRLEYAQFLELEMFSRFGGLADARVNAQVERGKRIRALITQPRFAALRPADQIALLAALADGAFDHAPLHVPGWVRQRLIAADEAQGQASDAGAAAWLSGPLDDALRKRLTDPIRELVERAMRNAAHDHEAQGPSDEQQTR</sequence>
<gene>
    <name evidence="15" type="primary">atpA</name>
    <name evidence="19" type="ORF">SAMN05192539_101110</name>
</gene>
<dbReference type="Pfam" id="PF00006">
    <property type="entry name" value="ATP-synt_ab"/>
    <property type="match status" value="1"/>
</dbReference>
<evidence type="ECO:0000256" key="16">
    <source>
        <dbReference type="SAM" id="MobiDB-lite"/>
    </source>
</evidence>
<feature type="binding site" evidence="15">
    <location>
        <begin position="171"/>
        <end position="178"/>
    </location>
    <ligand>
        <name>ATP</name>
        <dbReference type="ChEBI" id="CHEBI:30616"/>
    </ligand>
</feature>
<evidence type="ECO:0000256" key="3">
    <source>
        <dbReference type="ARBA" id="ARBA00008936"/>
    </source>
</evidence>
<evidence type="ECO:0000256" key="2">
    <source>
        <dbReference type="ARBA" id="ARBA00004370"/>
    </source>
</evidence>
<dbReference type="PROSITE" id="PS00152">
    <property type="entry name" value="ATPASE_ALPHA_BETA"/>
    <property type="match status" value="1"/>
</dbReference>
<keyword evidence="5 15" id="KW-1003">Cell membrane</keyword>
<name>A0A1H6Z2X5_9BURK</name>
<dbReference type="SUPFAM" id="SSF52540">
    <property type="entry name" value="P-loop containing nucleoside triphosphate hydrolases"/>
    <property type="match status" value="1"/>
</dbReference>
<dbReference type="EMBL" id="FNYE01000011">
    <property type="protein sequence ID" value="SEJ43900.1"/>
    <property type="molecule type" value="Genomic_DNA"/>
</dbReference>
<dbReference type="GO" id="GO:0005886">
    <property type="term" value="C:plasma membrane"/>
    <property type="evidence" value="ECO:0007669"/>
    <property type="project" value="UniProtKB-SubCell"/>
</dbReference>
<dbReference type="GO" id="GO:0043531">
    <property type="term" value="F:ADP binding"/>
    <property type="evidence" value="ECO:0007669"/>
    <property type="project" value="TreeGrafter"/>
</dbReference>
<feature type="domain" description="ATPase F1/V1/A1 complex alpha/beta subunit nucleotide-binding" evidence="17">
    <location>
        <begin position="151"/>
        <end position="366"/>
    </location>
</feature>
<evidence type="ECO:0000259" key="17">
    <source>
        <dbReference type="Pfam" id="PF00006"/>
    </source>
</evidence>
<protein>
    <recommendedName>
        <fullName evidence="15">ATP synthase subunit alpha</fullName>
        <ecNumber evidence="15">7.1.2.2</ecNumber>
    </recommendedName>
    <alternativeName>
        <fullName evidence="15">ATP synthase F1 sector subunit alpha</fullName>
    </alternativeName>
    <alternativeName>
        <fullName evidence="15">F-ATPase subunit alpha</fullName>
    </alternativeName>
</protein>
<dbReference type="SUPFAM" id="SSF50615">
    <property type="entry name" value="N-terminal domain of alpha and beta subunits of F1 ATP synthase"/>
    <property type="match status" value="1"/>
</dbReference>
<keyword evidence="13 15" id="KW-0066">ATP synthesis</keyword>
<dbReference type="InterPro" id="IPR000793">
    <property type="entry name" value="ATP_synth_asu_C"/>
</dbReference>
<dbReference type="Gene3D" id="3.40.50.300">
    <property type="entry name" value="P-loop containing nucleotide triphosphate hydrolases"/>
    <property type="match status" value="1"/>
</dbReference>
<dbReference type="Proteomes" id="UP000198866">
    <property type="component" value="Unassembled WGS sequence"/>
</dbReference>
<reference evidence="20" key="1">
    <citation type="submission" date="2016-10" db="EMBL/GenBank/DDBJ databases">
        <authorList>
            <person name="Varghese N."/>
            <person name="Submissions S."/>
        </authorList>
    </citation>
    <scope>NUCLEOTIDE SEQUENCE [LARGE SCALE GENOMIC DNA]</scope>
    <source>
        <strain evidence="20">LMG 26031</strain>
    </source>
</reference>
<keyword evidence="7 15" id="KW-0375">Hydrogen ion transport</keyword>
<dbReference type="SUPFAM" id="SSF47917">
    <property type="entry name" value="C-terminal domain of alpha and beta subunits of F1 ATP synthase"/>
    <property type="match status" value="1"/>
</dbReference>
<dbReference type="InterPro" id="IPR020003">
    <property type="entry name" value="ATPase_a/bsu_AS"/>
</dbReference>
<evidence type="ECO:0000256" key="15">
    <source>
        <dbReference type="HAMAP-Rule" id="MF_01346"/>
    </source>
</evidence>
<evidence type="ECO:0000259" key="18">
    <source>
        <dbReference type="Pfam" id="PF00306"/>
    </source>
</evidence>
<dbReference type="AlphaFoldDB" id="A0A1H6Z2X5"/>
<dbReference type="InterPro" id="IPR036121">
    <property type="entry name" value="ATPase_F1/V1/A1_a/bsu_N_sf"/>
</dbReference>
<evidence type="ECO:0000256" key="5">
    <source>
        <dbReference type="ARBA" id="ARBA00022475"/>
    </source>
</evidence>
<evidence type="ECO:0000256" key="6">
    <source>
        <dbReference type="ARBA" id="ARBA00022741"/>
    </source>
</evidence>
<dbReference type="FunFam" id="3.40.50.300:FF:000002">
    <property type="entry name" value="ATP synthase subunit alpha"/>
    <property type="match status" value="1"/>
</dbReference>
<dbReference type="CDD" id="cd01132">
    <property type="entry name" value="F1-ATPase_alpha_CD"/>
    <property type="match status" value="1"/>
</dbReference>
<dbReference type="RefSeq" id="WP_245763249.1">
    <property type="nucleotide sequence ID" value="NZ_FNYE01000011.1"/>
</dbReference>
<dbReference type="Gene3D" id="1.20.150.20">
    <property type="entry name" value="ATP synthase alpha/beta chain, C-terminal domain"/>
    <property type="match status" value="1"/>
</dbReference>
<evidence type="ECO:0000256" key="1">
    <source>
        <dbReference type="ARBA" id="ARBA00003784"/>
    </source>
</evidence>
<evidence type="ECO:0000256" key="10">
    <source>
        <dbReference type="ARBA" id="ARBA00023065"/>
    </source>
</evidence>
<organism evidence="19 20">
    <name type="scientific">Paraburkholderia diazotrophica</name>
    <dbReference type="NCBI Taxonomy" id="667676"/>
    <lineage>
        <taxon>Bacteria</taxon>
        <taxon>Pseudomonadati</taxon>
        <taxon>Pseudomonadota</taxon>
        <taxon>Betaproteobacteria</taxon>
        <taxon>Burkholderiales</taxon>
        <taxon>Burkholderiaceae</taxon>
        <taxon>Paraburkholderia</taxon>
    </lineage>
</organism>
<feature type="compositionally biased region" description="Basic and acidic residues" evidence="16">
    <location>
        <begin position="503"/>
        <end position="514"/>
    </location>
</feature>
<evidence type="ECO:0000256" key="14">
    <source>
        <dbReference type="ARBA" id="ARBA00026013"/>
    </source>
</evidence>
<evidence type="ECO:0000256" key="9">
    <source>
        <dbReference type="ARBA" id="ARBA00022967"/>
    </source>
</evidence>
<keyword evidence="9 15" id="KW-1278">Translocase</keyword>
<keyword evidence="11 15" id="KW-0472">Membrane</keyword>
<evidence type="ECO:0000313" key="19">
    <source>
        <dbReference type="EMBL" id="SEJ43900.1"/>
    </source>
</evidence>
<dbReference type="CDD" id="cd18116">
    <property type="entry name" value="ATP-synt_F1_alpha_N"/>
    <property type="match status" value="1"/>
</dbReference>
<comment type="subcellular location">
    <subcellularLocation>
        <location evidence="15">Cell membrane</location>
        <topology evidence="15">Peripheral membrane protein</topology>
    </subcellularLocation>
    <subcellularLocation>
        <location evidence="2">Membrane</location>
    </subcellularLocation>
</comment>